<evidence type="ECO:0000313" key="1">
    <source>
        <dbReference type="EMBL" id="BAM41326.1"/>
    </source>
</evidence>
<protein>
    <submittedName>
        <fullName evidence="1">Uncharacterized protein</fullName>
    </submittedName>
</protein>
<reference evidence="1 2" key="1">
    <citation type="journal article" date="2012" name="MBio">
        <title>Comparative genome analysis of three eukaryotic parasites with differing abilities to transform leukocytes reveals key mediators of Theileria-induced leukocyte transformation.</title>
        <authorList>
            <person name="Hayashida K."/>
            <person name="Hara Y."/>
            <person name="Abe T."/>
            <person name="Yamasaki C."/>
            <person name="Toyoda A."/>
            <person name="Kosuge T."/>
            <person name="Suzuki Y."/>
            <person name="Sato Y."/>
            <person name="Kawashima S."/>
            <person name="Katayama T."/>
            <person name="Wakaguri H."/>
            <person name="Inoue N."/>
            <person name="Homma K."/>
            <person name="Tada-Umezaki M."/>
            <person name="Yagi Y."/>
            <person name="Fujii Y."/>
            <person name="Habara T."/>
            <person name="Kanehisa M."/>
            <person name="Watanabe H."/>
            <person name="Ito K."/>
            <person name="Gojobori T."/>
            <person name="Sugawara H."/>
            <person name="Imanishi T."/>
            <person name="Weir W."/>
            <person name="Gardner M."/>
            <person name="Pain A."/>
            <person name="Shiels B."/>
            <person name="Hattori M."/>
            <person name="Nene V."/>
            <person name="Sugimoto C."/>
        </authorList>
    </citation>
    <scope>NUCLEOTIDE SEQUENCE [LARGE SCALE GENOMIC DNA]</scope>
    <source>
        <strain evidence="1 2">Shintoku</strain>
    </source>
</reference>
<dbReference type="eggNOG" id="ENOG502TN0S">
    <property type="taxonomic scope" value="Eukaryota"/>
</dbReference>
<sequence>MAYSQTSECSVKPSRFYEDLESASEGFFQKSCFIQKKMEEKVKNERRNSRNVYMAIRQLVSCCFGSKQGGSKTNIRIMVNLELNLTKIMLKRHVGYDLDEMFDDVSTTVASSESTDTMIGYIKNESLWAIEPSKKYKTLSMNSSEAKWLLLSWASRIMRGENVNKNMLNSIIRECKVKSEGVGNITKSVIKAFPGLNLSEDIYEMESSDLNVGLDNMFATLDSYVQEDKSTFVFMVHSETLYAIYYTHQGSMDYIVLFEIKLFQKGKIKYFARFLAFESFDNVRDYMTSTRNIGVRNRSKLFFYFFNFKKLAVSWNDEVQQGQQEVPH</sequence>
<accession>J4C401</accession>
<dbReference type="AlphaFoldDB" id="J4C401"/>
<dbReference type="RefSeq" id="XP_009691627.1">
    <property type="nucleotide sequence ID" value="XM_009693332.1"/>
</dbReference>
<dbReference type="KEGG" id="tot:TOT_030000589"/>
<dbReference type="GeneID" id="20715756"/>
<proteinExistence type="predicted"/>
<dbReference type="EMBL" id="AP011948">
    <property type="protein sequence ID" value="BAM41326.1"/>
    <property type="molecule type" value="Genomic_DNA"/>
</dbReference>
<gene>
    <name evidence="1" type="ORF">TOT_030000589</name>
</gene>
<keyword evidence="2" id="KW-1185">Reference proteome</keyword>
<dbReference type="Proteomes" id="UP000003786">
    <property type="component" value="Chromosome 3"/>
</dbReference>
<name>J4C401_THEOR</name>
<dbReference type="VEuPathDB" id="PiroplasmaDB:TOT_030000589"/>
<evidence type="ECO:0000313" key="2">
    <source>
        <dbReference type="Proteomes" id="UP000003786"/>
    </source>
</evidence>
<dbReference type="OMA" id="RWIALAW"/>
<dbReference type="OrthoDB" id="365839at2759"/>
<organism evidence="1 2">
    <name type="scientific">Theileria orientalis strain Shintoku</name>
    <dbReference type="NCBI Taxonomy" id="869250"/>
    <lineage>
        <taxon>Eukaryota</taxon>
        <taxon>Sar</taxon>
        <taxon>Alveolata</taxon>
        <taxon>Apicomplexa</taxon>
        <taxon>Aconoidasida</taxon>
        <taxon>Piroplasmida</taxon>
        <taxon>Theileriidae</taxon>
        <taxon>Theileria</taxon>
    </lineage>
</organism>